<dbReference type="Proteomes" id="UP000298180">
    <property type="component" value="Unassembled WGS sequence"/>
</dbReference>
<feature type="transmembrane region" description="Helical" evidence="1">
    <location>
        <begin position="121"/>
        <end position="141"/>
    </location>
</feature>
<keyword evidence="3" id="KW-1185">Reference proteome</keyword>
<dbReference type="RefSeq" id="WP_135262193.1">
    <property type="nucleotide sequence ID" value="NZ_SMLM01000001.1"/>
</dbReference>
<accession>A0A4Z0C368</accession>
<feature type="transmembrane region" description="Helical" evidence="1">
    <location>
        <begin position="20"/>
        <end position="40"/>
    </location>
</feature>
<protein>
    <recommendedName>
        <fullName evidence="4">DUF1440 domain-containing protein</fullName>
    </recommendedName>
</protein>
<dbReference type="EMBL" id="SMLM01000001">
    <property type="protein sequence ID" value="TFZ06107.1"/>
    <property type="molecule type" value="Genomic_DNA"/>
</dbReference>
<keyword evidence="1" id="KW-0812">Transmembrane</keyword>
<sequence length="163" mass="16823">MLEMLRAHGLDAGPTQRPLAAGAIAGLIADLPAIGVLFAFGSLDRLADAAGAAMPATLLLHAAVMALGGAGYGLLFQRAANDPAGGWLFGMAYGYLLWQAVAVPLLQWIPGDPLLTGPPALGLLLGQLAWGLVLGAVFGWVHRPLRSGLEERTPAAARKGGWR</sequence>
<keyword evidence="1" id="KW-0472">Membrane</keyword>
<evidence type="ECO:0008006" key="4">
    <source>
        <dbReference type="Google" id="ProtNLM"/>
    </source>
</evidence>
<gene>
    <name evidence="2" type="ORF">EZ313_05535</name>
</gene>
<feature type="transmembrane region" description="Helical" evidence="1">
    <location>
        <begin position="87"/>
        <end position="109"/>
    </location>
</feature>
<proteinExistence type="predicted"/>
<dbReference type="OrthoDB" id="8019415at2"/>
<evidence type="ECO:0000256" key="1">
    <source>
        <dbReference type="SAM" id="Phobius"/>
    </source>
</evidence>
<evidence type="ECO:0000313" key="2">
    <source>
        <dbReference type="EMBL" id="TFZ06107.1"/>
    </source>
</evidence>
<keyword evidence="1" id="KW-1133">Transmembrane helix</keyword>
<feature type="transmembrane region" description="Helical" evidence="1">
    <location>
        <begin position="52"/>
        <end position="75"/>
    </location>
</feature>
<organism evidence="2 3">
    <name type="scientific">Ramlibacter henchirensis</name>
    <dbReference type="NCBI Taxonomy" id="204072"/>
    <lineage>
        <taxon>Bacteria</taxon>
        <taxon>Pseudomonadati</taxon>
        <taxon>Pseudomonadota</taxon>
        <taxon>Betaproteobacteria</taxon>
        <taxon>Burkholderiales</taxon>
        <taxon>Comamonadaceae</taxon>
        <taxon>Ramlibacter</taxon>
    </lineage>
</organism>
<reference evidence="2 3" key="1">
    <citation type="submission" date="2019-03" db="EMBL/GenBank/DDBJ databases">
        <title>Ramlibacter henchirensis DSM 14656, whole genome shotgun sequence.</title>
        <authorList>
            <person name="Zhang X."/>
            <person name="Feng G."/>
            <person name="Zhu H."/>
        </authorList>
    </citation>
    <scope>NUCLEOTIDE SEQUENCE [LARGE SCALE GENOMIC DNA]</scope>
    <source>
        <strain evidence="2 3">DSM 14656</strain>
    </source>
</reference>
<dbReference type="AlphaFoldDB" id="A0A4Z0C368"/>
<evidence type="ECO:0000313" key="3">
    <source>
        <dbReference type="Proteomes" id="UP000298180"/>
    </source>
</evidence>
<name>A0A4Z0C368_9BURK</name>
<comment type="caution">
    <text evidence="2">The sequence shown here is derived from an EMBL/GenBank/DDBJ whole genome shotgun (WGS) entry which is preliminary data.</text>
</comment>